<dbReference type="GeneID" id="41699974"/>
<reference evidence="1 2" key="1">
    <citation type="journal article" date="2017" name="Viruses">
        <title>The Operophtera brumata Nucleopolyhedrovirus (OpbuNPV) Represents an Early, Divergent Lineage within Genus Alphabaculovirus.</title>
        <authorList>
            <person name="Harrison R.L."/>
            <person name="Rowley D.L."/>
            <person name="Mowery J.D."/>
            <person name="Bauchan G.R."/>
            <person name="Burand J.P."/>
        </authorList>
    </citation>
    <scope>NUCLEOTIDE SEQUENCE [LARGE SCALE GENOMIC DNA]</scope>
    <source>
        <strain evidence="1">OpbuNPV-MA</strain>
    </source>
</reference>
<dbReference type="RefSeq" id="YP_009552640.1">
    <property type="nucleotide sequence ID" value="NC_040621.1"/>
</dbReference>
<dbReference type="Pfam" id="PF04735">
    <property type="entry name" value="Baculo_helicase"/>
    <property type="match status" value="1"/>
</dbReference>
<keyword evidence="1" id="KW-0378">Hydrolase</keyword>
<dbReference type="Proteomes" id="UP000290445">
    <property type="component" value="Segment"/>
</dbReference>
<evidence type="ECO:0000313" key="2">
    <source>
        <dbReference type="Proteomes" id="UP000290445"/>
    </source>
</evidence>
<name>A0A2H4UZW7_9ABAC</name>
<dbReference type="EMBL" id="MF614691">
    <property type="protein sequence ID" value="AUA60311.1"/>
    <property type="molecule type" value="Genomic_DNA"/>
</dbReference>
<dbReference type="KEGG" id="vg:41699974"/>
<keyword evidence="2" id="KW-1185">Reference proteome</keyword>
<dbReference type="GO" id="GO:0019079">
    <property type="term" value="P:viral genome replication"/>
    <property type="evidence" value="ECO:0007669"/>
    <property type="project" value="InterPro"/>
</dbReference>
<dbReference type="InterPro" id="IPR006824">
    <property type="entry name" value="DNA_helicase_Baculovir"/>
</dbReference>
<evidence type="ECO:0000313" key="1">
    <source>
        <dbReference type="EMBL" id="AUA60311.1"/>
    </source>
</evidence>
<proteinExistence type="predicted"/>
<organism evidence="1 2">
    <name type="scientific">Operophtera brumata nucleopolyhedrovirus</name>
    <dbReference type="NCBI Taxonomy" id="1046267"/>
    <lineage>
        <taxon>Viruses</taxon>
        <taxon>Viruses incertae sedis</taxon>
        <taxon>Naldaviricetes</taxon>
        <taxon>Lefavirales</taxon>
        <taxon>Baculoviridae</taxon>
        <taxon>Alphabaculovirus</taxon>
        <taxon>Alphabaculovirus opbrumatae</taxon>
    </lineage>
</organism>
<accession>A0A2H4UZW7</accession>
<dbReference type="GO" id="GO:0003678">
    <property type="term" value="F:DNA helicase activity"/>
    <property type="evidence" value="ECO:0007669"/>
    <property type="project" value="InterPro"/>
</dbReference>
<keyword evidence="1" id="KW-0347">Helicase</keyword>
<dbReference type="OrthoDB" id="566at10239"/>
<keyword evidence="1" id="KW-0547">Nucleotide-binding</keyword>
<protein>
    <submittedName>
        <fullName evidence="1">Helicase</fullName>
    </submittedName>
</protein>
<keyword evidence="1" id="KW-0067">ATP-binding</keyword>
<sequence>MTATIDINNIITRGFNTCERDDVRSLAIVQELILKHSTSNTKKLIINIDIFMNLLKNMMTQSTQPKRKISCFNDDSHNKKIQSHHWTIQGNYIHIKVYPFARIEDKGKIEALVDFNRFFKSQDVNSDNRIDKTFLPTYYVEANEYVYWPNLVCSFFGWRLYLHMNGITLNEWIPLPHHATLGNHNLFVFQESHKPCITIGMQVGRGNNKMFVNTRCKDDIRKRGIKFMVFETMNDNKRISCYLLNQLVNTNKDWFAFLRDDVLLSRCKTVPEYNHLVQINTDNLKWFPEKTAPTMDNESIRLVYLQNITPSSIFDAQIKEVIDNVIEEVEMSMMELLVQHDVDDSVLQWYLRESNYVNFEFLMIVVWRQVKSRIEDFNYTESDIKLCIEVLCEALDKYQDGNLLDYCKVYMNVKKRAFDDMCDSFTFTRSESDELGLYYAMHILVFAKTNAWKYNKHTIDTSQDIAVLCKSYFKKIESNGTFIFNGEYYKVNKSTDQSDTFLKELKKVKSETLPQITFNRCKYLYNTSSGLFNALAMRHHDLCPWIMTNCTFKFFMDREDLEPVAPKQLIEFMLNHMKNELQLLLIYNVACQARHFKVQLYNYTTTVNTDNCMTCRTTSFNNLQIAFSKLWNLTPDELILMGIYVNINKMKEFRTNNNCDSCSNHCECLDNFQLDNVKGLKIAIMFNLICTDNDVIEIVWSLLSNKQDYFTALKTILTDDVELIDYIAKNQGNIINCLYDSFESREEWLVDLLENCMTININSVITRVVAHYEMENVKFKSIVPIDEYFVKYRKLSDSVQTWNIWWDKLIIARPEDDMLSWLVRFYKRIVMSRINIKGISSNLLNQIITGYLYFRILTNFNDAKTLTLIHMSASMGIPCDYEKTLVNIVGKSDSGKSSYADVMSDLIVTYRRDQQTYNNSKGSGPDDMEARKLISQMYVLNEVYHLNADFIKTHVDSSKEQTAMKKYEPQQTYNGNFKVLMLNNDLVHISDFDQATKNRFIVVYFDHIFSDIDHSNRNSDGSYMKLKFSGSFYDHYKQNVFPKKNEFKKIVVEPVRKFLLHIFTYNRDPNTGYIFYKNLMLNDPNYKHNMMCLEIANCAYARLKYIVRLQYETGSYVTETAAVASIKDAFASVEKMKHAQDKKKLDVEYLINRFKQEHENMLRGNKYIGIKMASIDDFNLVKPSLKA</sequence>